<dbReference type="GO" id="GO:0003677">
    <property type="term" value="F:DNA binding"/>
    <property type="evidence" value="ECO:0007669"/>
    <property type="project" value="UniProtKB-KW"/>
</dbReference>
<dbReference type="PANTHER" id="PTHR44688:SF16">
    <property type="entry name" value="DNA-BINDING TRANSCRIPTIONAL ACTIVATOR DEVR_DOSR"/>
    <property type="match status" value="1"/>
</dbReference>
<dbReference type="InterPro" id="IPR016032">
    <property type="entry name" value="Sig_transdc_resp-reg_C-effctor"/>
</dbReference>
<dbReference type="CDD" id="cd06170">
    <property type="entry name" value="LuxR_C_like"/>
    <property type="match status" value="1"/>
</dbReference>
<dbReference type="Gene3D" id="1.10.10.10">
    <property type="entry name" value="Winged helix-like DNA-binding domain superfamily/Winged helix DNA-binding domain"/>
    <property type="match status" value="1"/>
</dbReference>
<evidence type="ECO:0000313" key="6">
    <source>
        <dbReference type="Proteomes" id="UP000620591"/>
    </source>
</evidence>
<comment type="caution">
    <text evidence="5">The sequence shown here is derived from an EMBL/GenBank/DDBJ whole genome shotgun (WGS) entry which is preliminary data.</text>
</comment>
<proteinExistence type="predicted"/>
<evidence type="ECO:0000256" key="3">
    <source>
        <dbReference type="ARBA" id="ARBA00023163"/>
    </source>
</evidence>
<keyword evidence="3" id="KW-0804">Transcription</keyword>
<dbReference type="RefSeq" id="WP_187768370.1">
    <property type="nucleotide sequence ID" value="NZ_JACTVM010000001.1"/>
</dbReference>
<dbReference type="Gene3D" id="1.25.40.10">
    <property type="entry name" value="Tetratricopeptide repeat domain"/>
    <property type="match status" value="1"/>
</dbReference>
<dbReference type="PROSITE" id="PS50043">
    <property type="entry name" value="HTH_LUXR_2"/>
    <property type="match status" value="1"/>
</dbReference>
<reference evidence="5" key="1">
    <citation type="submission" date="2020-09" db="EMBL/GenBank/DDBJ databases">
        <title>Novel species in genus Aeromicrobium.</title>
        <authorList>
            <person name="Zhang G."/>
        </authorList>
    </citation>
    <scope>NUCLEOTIDE SEQUENCE</scope>
    <source>
        <strain evidence="5">Zg-636</strain>
    </source>
</reference>
<accession>A0A8I0ETS1</accession>
<dbReference type="InterPro" id="IPR000792">
    <property type="entry name" value="Tscrpt_reg_LuxR_C"/>
</dbReference>
<dbReference type="Proteomes" id="UP000620591">
    <property type="component" value="Unassembled WGS sequence"/>
</dbReference>
<dbReference type="EMBL" id="JACTVM010000001">
    <property type="protein sequence ID" value="MBC9224972.1"/>
    <property type="molecule type" value="Genomic_DNA"/>
</dbReference>
<gene>
    <name evidence="5" type="ORF">IBG24_01430</name>
</gene>
<dbReference type="PANTHER" id="PTHR44688">
    <property type="entry name" value="DNA-BINDING TRANSCRIPTIONAL ACTIVATOR DEVR_DOSR"/>
    <property type="match status" value="1"/>
</dbReference>
<dbReference type="SMART" id="SM00421">
    <property type="entry name" value="HTH_LUXR"/>
    <property type="match status" value="1"/>
</dbReference>
<dbReference type="InterPro" id="IPR036388">
    <property type="entry name" value="WH-like_DNA-bd_sf"/>
</dbReference>
<keyword evidence="1" id="KW-0805">Transcription regulation</keyword>
<dbReference type="SUPFAM" id="SSF46894">
    <property type="entry name" value="C-terminal effector domain of the bipartite response regulators"/>
    <property type="match status" value="1"/>
</dbReference>
<name>A0A8I0ETS1_9ACTN</name>
<protein>
    <recommendedName>
        <fullName evidence="4">HTH luxR-type domain-containing protein</fullName>
    </recommendedName>
</protein>
<evidence type="ECO:0000256" key="2">
    <source>
        <dbReference type="ARBA" id="ARBA00023125"/>
    </source>
</evidence>
<dbReference type="GO" id="GO:0006355">
    <property type="term" value="P:regulation of DNA-templated transcription"/>
    <property type="evidence" value="ECO:0007669"/>
    <property type="project" value="InterPro"/>
</dbReference>
<evidence type="ECO:0000313" key="5">
    <source>
        <dbReference type="EMBL" id="MBC9224972.1"/>
    </source>
</evidence>
<dbReference type="Pfam" id="PF00196">
    <property type="entry name" value="GerE"/>
    <property type="match status" value="1"/>
</dbReference>
<organism evidence="5 6">
    <name type="scientific">Aeromicrobium senzhongii</name>
    <dbReference type="NCBI Taxonomy" id="2663859"/>
    <lineage>
        <taxon>Bacteria</taxon>
        <taxon>Bacillati</taxon>
        <taxon>Actinomycetota</taxon>
        <taxon>Actinomycetes</taxon>
        <taxon>Propionibacteriales</taxon>
        <taxon>Nocardioidaceae</taxon>
        <taxon>Aeromicrobium</taxon>
    </lineage>
</organism>
<feature type="domain" description="HTH luxR-type" evidence="4">
    <location>
        <begin position="293"/>
        <end position="356"/>
    </location>
</feature>
<keyword evidence="2" id="KW-0238">DNA-binding</keyword>
<sequence length="356" mass="38836">MPDRVTLARAIDAWCADESAAHPFATRIAMDLLDEKAWVTLARRAVDHARQAGALASLPRALDLLACLRLWRGEMDGAAVATEESAHLAHRIGAAAPALTPTLLRSWQGSGGDHPDCDDVGATPLVDLGRSLVHIASGRYEPALRDAQRALDADEPFVSSWAAPQVVEAAVRLGHPEQAATAIALIRSIGRATGSAWALGIEQRCLALLAEDHSTEEHFRESVRHLELSGMSLDLARTHLLYGEWLRRQTRRVDSRTPLRQALEVFDAAGATAFAKRAWLELRASGEQARRRTPKTLGALTERESQVVALAIEGYSNPAIGKQLFISSRTVEYHLNKVFLKVGITSRAQLRAALER</sequence>
<evidence type="ECO:0000256" key="1">
    <source>
        <dbReference type="ARBA" id="ARBA00023015"/>
    </source>
</evidence>
<dbReference type="InterPro" id="IPR011990">
    <property type="entry name" value="TPR-like_helical_dom_sf"/>
</dbReference>
<evidence type="ECO:0000259" key="4">
    <source>
        <dbReference type="PROSITE" id="PS50043"/>
    </source>
</evidence>
<dbReference type="PRINTS" id="PR00038">
    <property type="entry name" value="HTHLUXR"/>
</dbReference>
<dbReference type="AlphaFoldDB" id="A0A8I0ETS1"/>